<dbReference type="EMBL" id="QDKG01000003">
    <property type="protein sequence ID" value="PVH25252.1"/>
    <property type="molecule type" value="Genomic_DNA"/>
</dbReference>
<dbReference type="Pfam" id="PF13924">
    <property type="entry name" value="Lipocalin_5"/>
    <property type="match status" value="1"/>
</dbReference>
<keyword evidence="3" id="KW-1185">Reference proteome</keyword>
<proteinExistence type="predicted"/>
<organism evidence="2 3">
    <name type="scientific">Sphingobacterium corticibacter</name>
    <dbReference type="NCBI Taxonomy" id="2171749"/>
    <lineage>
        <taxon>Bacteria</taxon>
        <taxon>Pseudomonadati</taxon>
        <taxon>Bacteroidota</taxon>
        <taxon>Sphingobacteriia</taxon>
        <taxon>Sphingobacteriales</taxon>
        <taxon>Sphingobacteriaceae</taxon>
        <taxon>Sphingobacterium</taxon>
    </lineage>
</organism>
<dbReference type="Proteomes" id="UP000245627">
    <property type="component" value="Unassembled WGS sequence"/>
</dbReference>
<comment type="caution">
    <text evidence="2">The sequence shown here is derived from an EMBL/GenBank/DDBJ whole genome shotgun (WGS) entry which is preliminary data.</text>
</comment>
<sequence length="167" mass="18918">MTSIKNELTGSWKLLSYIEISTNGADSFFPLGNNPNGILIYAADGYMSVQISGTDDKDESLLEDSVKYSNINYRNFLFFSGSYYIDNRQATVIHDVITSVTPALIGKTVERDVTFEADILYLKSTRPILSNGKMVNSYMTWQRMDKPDLSHRKDRLADRTSHKISIL</sequence>
<reference evidence="2 3" key="1">
    <citation type="submission" date="2018-04" db="EMBL/GenBank/DDBJ databases">
        <title>Sphingobacterium cortibacter sp. nov.</title>
        <authorList>
            <person name="Li Y."/>
        </authorList>
    </citation>
    <scope>NUCLEOTIDE SEQUENCE [LARGE SCALE GENOMIC DNA]</scope>
    <source>
        <strain evidence="2 3">2c-3</strain>
    </source>
</reference>
<dbReference type="InterPro" id="IPR024311">
    <property type="entry name" value="Lipocalin-like"/>
</dbReference>
<gene>
    <name evidence="2" type="ORF">DC487_10030</name>
</gene>
<feature type="domain" description="Lipocalin-like" evidence="1">
    <location>
        <begin position="10"/>
        <end position="143"/>
    </location>
</feature>
<evidence type="ECO:0000259" key="1">
    <source>
        <dbReference type="Pfam" id="PF13924"/>
    </source>
</evidence>
<protein>
    <recommendedName>
        <fullName evidence="1">Lipocalin-like domain-containing protein</fullName>
    </recommendedName>
</protein>
<accession>A0A2T8HIW8</accession>
<evidence type="ECO:0000313" key="2">
    <source>
        <dbReference type="EMBL" id="PVH25252.1"/>
    </source>
</evidence>
<dbReference type="OrthoDB" id="118834at2"/>
<dbReference type="AlphaFoldDB" id="A0A2T8HIW8"/>
<evidence type="ECO:0000313" key="3">
    <source>
        <dbReference type="Proteomes" id="UP000245627"/>
    </source>
</evidence>
<dbReference type="RefSeq" id="WP_116775841.1">
    <property type="nucleotide sequence ID" value="NZ_QDKG01000003.1"/>
</dbReference>
<name>A0A2T8HIW8_9SPHI</name>